<sequence>MSTSCTLAPSLPSSRNFPSPSPSKPSFSCADLTMVCGIHTTTPSLRCPTDDTRTLSISTDASYLQQQQQQQQQQQIRTVADFAIGFVVHNDGMTAAIAIVPYTVSPQSIPKYYFHRPTKCRAVAGKFAHANASLEEECRGCYSSDGPQPGDST</sequence>
<dbReference type="Proteomes" id="UP000032180">
    <property type="component" value="Chromosome 6"/>
</dbReference>
<dbReference type="Gramene" id="LPERR06G08420.1">
    <property type="protein sequence ID" value="LPERR06G08420.1"/>
    <property type="gene ID" value="LPERR06G08420"/>
</dbReference>
<evidence type="ECO:0000313" key="2">
    <source>
        <dbReference type="EnsemblPlants" id="LPERR06G08420.1"/>
    </source>
</evidence>
<dbReference type="EnsemblPlants" id="LPERR06G08420.1">
    <property type="protein sequence ID" value="LPERR06G08420.1"/>
    <property type="gene ID" value="LPERR06G08420"/>
</dbReference>
<feature type="compositionally biased region" description="Low complexity" evidence="1">
    <location>
        <begin position="9"/>
        <end position="22"/>
    </location>
</feature>
<accession>A0A0D9WNW1</accession>
<evidence type="ECO:0000313" key="3">
    <source>
        <dbReference type="Proteomes" id="UP000032180"/>
    </source>
</evidence>
<keyword evidence="3" id="KW-1185">Reference proteome</keyword>
<dbReference type="AlphaFoldDB" id="A0A0D9WNW1"/>
<name>A0A0D9WNW1_9ORYZ</name>
<reference evidence="2 3" key="1">
    <citation type="submission" date="2012-08" db="EMBL/GenBank/DDBJ databases">
        <title>Oryza genome evolution.</title>
        <authorList>
            <person name="Wing R.A."/>
        </authorList>
    </citation>
    <scope>NUCLEOTIDE SEQUENCE</scope>
</reference>
<protein>
    <submittedName>
        <fullName evidence="2">Uncharacterized protein</fullName>
    </submittedName>
</protein>
<dbReference type="HOGENOM" id="CLU_1715898_0_0_1"/>
<reference evidence="3" key="2">
    <citation type="submission" date="2013-12" db="EMBL/GenBank/DDBJ databases">
        <authorList>
            <person name="Yu Y."/>
            <person name="Lee S."/>
            <person name="de Baynast K."/>
            <person name="Wissotski M."/>
            <person name="Liu L."/>
            <person name="Talag J."/>
            <person name="Goicoechea J."/>
            <person name="Angelova A."/>
            <person name="Jetty R."/>
            <person name="Kudrna D."/>
            <person name="Golser W."/>
            <person name="Rivera L."/>
            <person name="Zhang J."/>
            <person name="Wing R."/>
        </authorList>
    </citation>
    <scope>NUCLEOTIDE SEQUENCE</scope>
</reference>
<organism evidence="2 3">
    <name type="scientific">Leersia perrieri</name>
    <dbReference type="NCBI Taxonomy" id="77586"/>
    <lineage>
        <taxon>Eukaryota</taxon>
        <taxon>Viridiplantae</taxon>
        <taxon>Streptophyta</taxon>
        <taxon>Embryophyta</taxon>
        <taxon>Tracheophyta</taxon>
        <taxon>Spermatophyta</taxon>
        <taxon>Magnoliopsida</taxon>
        <taxon>Liliopsida</taxon>
        <taxon>Poales</taxon>
        <taxon>Poaceae</taxon>
        <taxon>BOP clade</taxon>
        <taxon>Oryzoideae</taxon>
        <taxon>Oryzeae</taxon>
        <taxon>Oryzinae</taxon>
        <taxon>Leersia</taxon>
    </lineage>
</organism>
<feature type="region of interest" description="Disordered" evidence="1">
    <location>
        <begin position="1"/>
        <end position="22"/>
    </location>
</feature>
<reference evidence="2" key="3">
    <citation type="submission" date="2015-04" db="UniProtKB">
        <authorList>
            <consortium name="EnsemblPlants"/>
        </authorList>
    </citation>
    <scope>IDENTIFICATION</scope>
</reference>
<proteinExistence type="predicted"/>
<evidence type="ECO:0000256" key="1">
    <source>
        <dbReference type="SAM" id="MobiDB-lite"/>
    </source>
</evidence>